<dbReference type="Proteomes" id="UP000221369">
    <property type="component" value="Unassembled WGS sequence"/>
</dbReference>
<keyword evidence="3" id="KW-1185">Reference proteome</keyword>
<organism evidence="2 3">
    <name type="scientific">Paramicrobacterium agarici</name>
    <dbReference type="NCBI Taxonomy" id="630514"/>
    <lineage>
        <taxon>Bacteria</taxon>
        <taxon>Bacillati</taxon>
        <taxon>Actinomycetota</taxon>
        <taxon>Actinomycetes</taxon>
        <taxon>Micrococcales</taxon>
        <taxon>Microbacteriaceae</taxon>
        <taxon>Paramicrobacterium</taxon>
    </lineage>
</organism>
<name>A0A2A9DUQ3_9MICO</name>
<evidence type="ECO:0000259" key="1">
    <source>
        <dbReference type="Pfam" id="PF00561"/>
    </source>
</evidence>
<dbReference type="Pfam" id="PF00561">
    <property type="entry name" value="Abhydrolase_1"/>
    <property type="match status" value="1"/>
</dbReference>
<dbReference type="PANTHER" id="PTHR43433">
    <property type="entry name" value="HYDROLASE, ALPHA/BETA FOLD FAMILY PROTEIN"/>
    <property type="match status" value="1"/>
</dbReference>
<reference evidence="2 3" key="1">
    <citation type="submission" date="2017-10" db="EMBL/GenBank/DDBJ databases">
        <title>Sequencing the genomes of 1000 actinobacteria strains.</title>
        <authorList>
            <person name="Klenk H.-P."/>
        </authorList>
    </citation>
    <scope>NUCLEOTIDE SEQUENCE [LARGE SCALE GENOMIC DNA]</scope>
    <source>
        <strain evidence="2 3">DSM 21798</strain>
    </source>
</reference>
<dbReference type="InterPro" id="IPR000073">
    <property type="entry name" value="AB_hydrolase_1"/>
</dbReference>
<protein>
    <submittedName>
        <fullName evidence="2">Pimeloyl-ACP methyl ester carboxylesterase</fullName>
    </submittedName>
</protein>
<accession>A0A2A9DUQ3</accession>
<comment type="caution">
    <text evidence="2">The sequence shown here is derived from an EMBL/GenBank/DDBJ whole genome shotgun (WGS) entry which is preliminary data.</text>
</comment>
<proteinExistence type="predicted"/>
<dbReference type="RefSeq" id="WP_098409262.1">
    <property type="nucleotide sequence ID" value="NZ_PDJE01000001.1"/>
</dbReference>
<gene>
    <name evidence="2" type="ORF">ATJ78_1440</name>
</gene>
<dbReference type="PRINTS" id="PR00111">
    <property type="entry name" value="ABHYDROLASE"/>
</dbReference>
<sequence length="290" mass="30851">MSVLRSGELLIPSSDAHICAEAFGRPEDPAILLIGGAASSMDSWDDDFCDRLAAAQRYVVRYDLRDTGRSTHSPAGKPGYSGSDLASDVLAVLDGFDVRAACLFGVSMGGAIAQVVAAEHPERVSSLVLQSTTPALARGDDALPLPPMDSSLGEYFASEDQPDWSNRDAAIEALVNGERPFAGSAYRDDERQRRIAARSYDRTADMAAMQTNHWLVGGDAVSEKKMTDIVAPTLVFHGTADPLFPYGHGEALAEEIQGAKLVPLPGMGHQFAPEALWDLVIAEVVAHTAG</sequence>
<dbReference type="SUPFAM" id="SSF53474">
    <property type="entry name" value="alpha/beta-Hydrolases"/>
    <property type="match status" value="1"/>
</dbReference>
<evidence type="ECO:0000313" key="2">
    <source>
        <dbReference type="EMBL" id="PFG30507.1"/>
    </source>
</evidence>
<dbReference type="PANTHER" id="PTHR43433:SF5">
    <property type="entry name" value="AB HYDROLASE-1 DOMAIN-CONTAINING PROTEIN"/>
    <property type="match status" value="1"/>
</dbReference>
<dbReference type="Gene3D" id="3.40.50.1820">
    <property type="entry name" value="alpha/beta hydrolase"/>
    <property type="match status" value="1"/>
</dbReference>
<dbReference type="EMBL" id="PDJE01000001">
    <property type="protein sequence ID" value="PFG30507.1"/>
    <property type="molecule type" value="Genomic_DNA"/>
</dbReference>
<dbReference type="GO" id="GO:0046503">
    <property type="term" value="P:glycerolipid catabolic process"/>
    <property type="evidence" value="ECO:0007669"/>
    <property type="project" value="TreeGrafter"/>
</dbReference>
<dbReference type="GO" id="GO:0004806">
    <property type="term" value="F:triacylglycerol lipase activity"/>
    <property type="evidence" value="ECO:0007669"/>
    <property type="project" value="TreeGrafter"/>
</dbReference>
<dbReference type="AlphaFoldDB" id="A0A2A9DUQ3"/>
<dbReference type="InterPro" id="IPR029058">
    <property type="entry name" value="AB_hydrolase_fold"/>
</dbReference>
<dbReference type="InterPro" id="IPR050471">
    <property type="entry name" value="AB_hydrolase"/>
</dbReference>
<feature type="domain" description="AB hydrolase-1" evidence="1">
    <location>
        <begin position="29"/>
        <end position="269"/>
    </location>
</feature>
<evidence type="ECO:0000313" key="3">
    <source>
        <dbReference type="Proteomes" id="UP000221369"/>
    </source>
</evidence>